<proteinExistence type="predicted"/>
<organism evidence="1 2">
    <name type="scientific">Pleurodeles waltl</name>
    <name type="common">Iberian ribbed newt</name>
    <dbReference type="NCBI Taxonomy" id="8319"/>
    <lineage>
        <taxon>Eukaryota</taxon>
        <taxon>Metazoa</taxon>
        <taxon>Chordata</taxon>
        <taxon>Craniata</taxon>
        <taxon>Vertebrata</taxon>
        <taxon>Euteleostomi</taxon>
        <taxon>Amphibia</taxon>
        <taxon>Batrachia</taxon>
        <taxon>Caudata</taxon>
        <taxon>Salamandroidea</taxon>
        <taxon>Salamandridae</taxon>
        <taxon>Pleurodelinae</taxon>
        <taxon>Pleurodeles</taxon>
    </lineage>
</organism>
<sequence>MAGAHSQTAVAFLHGPLLGSAHPPPARGPCLLVSRVPADTCGAARRARGHPDNPSLLFKMRPCWDPLNPAALPAELQRAFCSRHRPLSRIYDNRARGWGTEFEWRGCFGGGRLEQTEEQKRLVSRNLAAGWLAVSAEHSADLLCE</sequence>
<reference evidence="1" key="1">
    <citation type="journal article" date="2022" name="bioRxiv">
        <title>Sequencing and chromosome-scale assembly of the giantPleurodeles waltlgenome.</title>
        <authorList>
            <person name="Brown T."/>
            <person name="Elewa A."/>
            <person name="Iarovenko S."/>
            <person name="Subramanian E."/>
            <person name="Araus A.J."/>
            <person name="Petzold A."/>
            <person name="Susuki M."/>
            <person name="Suzuki K.-i.T."/>
            <person name="Hayashi T."/>
            <person name="Toyoda A."/>
            <person name="Oliveira C."/>
            <person name="Osipova E."/>
            <person name="Leigh N.D."/>
            <person name="Simon A."/>
            <person name="Yun M.H."/>
        </authorList>
    </citation>
    <scope>NUCLEOTIDE SEQUENCE</scope>
    <source>
        <strain evidence="1">20211129_DDA</strain>
        <tissue evidence="1">Liver</tissue>
    </source>
</reference>
<evidence type="ECO:0000313" key="1">
    <source>
        <dbReference type="EMBL" id="KAJ1193821.1"/>
    </source>
</evidence>
<dbReference type="EMBL" id="JANPWB010000004">
    <property type="protein sequence ID" value="KAJ1193821.1"/>
    <property type="molecule type" value="Genomic_DNA"/>
</dbReference>
<dbReference type="AlphaFoldDB" id="A0AAV7UZ88"/>
<gene>
    <name evidence="1" type="ORF">NDU88_003117</name>
</gene>
<protein>
    <submittedName>
        <fullName evidence="1">Uncharacterized protein</fullName>
    </submittedName>
</protein>
<name>A0AAV7UZ88_PLEWA</name>
<accession>A0AAV7UZ88</accession>
<comment type="caution">
    <text evidence="1">The sequence shown here is derived from an EMBL/GenBank/DDBJ whole genome shotgun (WGS) entry which is preliminary data.</text>
</comment>
<keyword evidence="2" id="KW-1185">Reference proteome</keyword>
<evidence type="ECO:0000313" key="2">
    <source>
        <dbReference type="Proteomes" id="UP001066276"/>
    </source>
</evidence>
<dbReference type="Proteomes" id="UP001066276">
    <property type="component" value="Chromosome 2_2"/>
</dbReference>